<keyword evidence="2 10" id="KW-0813">Transport</keyword>
<comment type="similarity">
    <text evidence="10 11">Belongs to the TonB-dependent receptor family.</text>
</comment>
<dbReference type="Gene3D" id="2.170.130.10">
    <property type="entry name" value="TonB-dependent receptor, plug domain"/>
    <property type="match status" value="1"/>
</dbReference>
<keyword evidence="8 15" id="KW-0675">Receptor</keyword>
<evidence type="ECO:0000256" key="4">
    <source>
        <dbReference type="ARBA" id="ARBA00022692"/>
    </source>
</evidence>
<dbReference type="OrthoDB" id="1453181at2"/>
<dbReference type="InterPro" id="IPR010917">
    <property type="entry name" value="TonB_rcpt_CS"/>
</dbReference>
<feature type="signal peptide" evidence="12">
    <location>
        <begin position="1"/>
        <end position="22"/>
    </location>
</feature>
<evidence type="ECO:0000256" key="7">
    <source>
        <dbReference type="ARBA" id="ARBA00023136"/>
    </source>
</evidence>
<evidence type="ECO:0000256" key="6">
    <source>
        <dbReference type="ARBA" id="ARBA00023077"/>
    </source>
</evidence>
<organism evidence="15 16">
    <name type="scientific">Neotamlana sedimentorum</name>
    <dbReference type="NCBI Taxonomy" id="1435349"/>
    <lineage>
        <taxon>Bacteria</taxon>
        <taxon>Pseudomonadati</taxon>
        <taxon>Bacteroidota</taxon>
        <taxon>Flavobacteriia</taxon>
        <taxon>Flavobacteriales</taxon>
        <taxon>Flavobacteriaceae</taxon>
        <taxon>Neotamlana</taxon>
    </lineage>
</organism>
<evidence type="ECO:0000256" key="10">
    <source>
        <dbReference type="PROSITE-ProRule" id="PRU01360"/>
    </source>
</evidence>
<dbReference type="Pfam" id="PF07715">
    <property type="entry name" value="Plug"/>
    <property type="match status" value="1"/>
</dbReference>
<proteinExistence type="inferred from homology"/>
<evidence type="ECO:0000313" key="16">
    <source>
        <dbReference type="Proteomes" id="UP000032578"/>
    </source>
</evidence>
<dbReference type="PROSITE" id="PS01156">
    <property type="entry name" value="TONB_DEPENDENT_REC_2"/>
    <property type="match status" value="1"/>
</dbReference>
<name>A0A0D7WCR2_9FLAO</name>
<dbReference type="SUPFAM" id="SSF56935">
    <property type="entry name" value="Porins"/>
    <property type="match status" value="1"/>
</dbReference>
<dbReference type="PATRIC" id="fig|1435349.4.peg.20"/>
<dbReference type="InterPro" id="IPR012910">
    <property type="entry name" value="Plug_dom"/>
</dbReference>
<dbReference type="InterPro" id="IPR000531">
    <property type="entry name" value="Beta-barrel_TonB"/>
</dbReference>
<evidence type="ECO:0000256" key="12">
    <source>
        <dbReference type="SAM" id="SignalP"/>
    </source>
</evidence>
<evidence type="ECO:0000256" key="1">
    <source>
        <dbReference type="ARBA" id="ARBA00004571"/>
    </source>
</evidence>
<comment type="caution">
    <text evidence="15">The sequence shown here is derived from an EMBL/GenBank/DDBJ whole genome shotgun (WGS) entry which is preliminary data.</text>
</comment>
<keyword evidence="16" id="KW-1185">Reference proteome</keyword>
<evidence type="ECO:0000256" key="9">
    <source>
        <dbReference type="ARBA" id="ARBA00023237"/>
    </source>
</evidence>
<evidence type="ECO:0000259" key="14">
    <source>
        <dbReference type="Pfam" id="PF07715"/>
    </source>
</evidence>
<keyword evidence="7 10" id="KW-0472">Membrane</keyword>
<dbReference type="PANTHER" id="PTHR30069">
    <property type="entry name" value="TONB-DEPENDENT OUTER MEMBRANE RECEPTOR"/>
    <property type="match status" value="1"/>
</dbReference>
<dbReference type="Proteomes" id="UP000032578">
    <property type="component" value="Unassembled WGS sequence"/>
</dbReference>
<reference evidence="15 16" key="1">
    <citation type="submission" date="2014-11" db="EMBL/GenBank/DDBJ databases">
        <title>Tamlana sedimentorum sp. nov., isolated from shallow sand sediments of the Sea of Japan.</title>
        <authorList>
            <person name="Romanenko L.A."/>
        </authorList>
    </citation>
    <scope>NUCLEOTIDE SEQUENCE [LARGE SCALE GENOMIC DNA]</scope>
    <source>
        <strain evidence="15 16">JCM 19808</strain>
    </source>
</reference>
<evidence type="ECO:0000256" key="2">
    <source>
        <dbReference type="ARBA" id="ARBA00022448"/>
    </source>
</evidence>
<dbReference type="GO" id="GO:0015344">
    <property type="term" value="F:siderophore uptake transmembrane transporter activity"/>
    <property type="evidence" value="ECO:0007669"/>
    <property type="project" value="TreeGrafter"/>
</dbReference>
<keyword evidence="6 11" id="KW-0798">TonB box</keyword>
<dbReference type="GO" id="GO:0009279">
    <property type="term" value="C:cell outer membrane"/>
    <property type="evidence" value="ECO:0007669"/>
    <property type="project" value="UniProtKB-SubCell"/>
</dbReference>
<evidence type="ECO:0000256" key="11">
    <source>
        <dbReference type="RuleBase" id="RU003357"/>
    </source>
</evidence>
<accession>A0A0D7WCR2</accession>
<evidence type="ECO:0000259" key="13">
    <source>
        <dbReference type="Pfam" id="PF00593"/>
    </source>
</evidence>
<dbReference type="InterPro" id="IPR037066">
    <property type="entry name" value="Plug_dom_sf"/>
</dbReference>
<dbReference type="Pfam" id="PF13715">
    <property type="entry name" value="CarbopepD_reg_2"/>
    <property type="match status" value="1"/>
</dbReference>
<evidence type="ECO:0000313" key="15">
    <source>
        <dbReference type="EMBL" id="KJD36901.1"/>
    </source>
</evidence>
<dbReference type="PANTHER" id="PTHR30069:SF29">
    <property type="entry name" value="HEMOGLOBIN AND HEMOGLOBIN-HAPTOGLOBIN-BINDING PROTEIN 1-RELATED"/>
    <property type="match status" value="1"/>
</dbReference>
<dbReference type="PROSITE" id="PS52016">
    <property type="entry name" value="TONB_DEPENDENT_REC_3"/>
    <property type="match status" value="1"/>
</dbReference>
<dbReference type="Gene3D" id="2.40.170.20">
    <property type="entry name" value="TonB-dependent receptor, beta-barrel domain"/>
    <property type="match status" value="1"/>
</dbReference>
<dbReference type="RefSeq" id="WP_044630897.1">
    <property type="nucleotide sequence ID" value="NZ_JTDW01000001.1"/>
</dbReference>
<dbReference type="InterPro" id="IPR008969">
    <property type="entry name" value="CarboxyPept-like_regulatory"/>
</dbReference>
<protein>
    <submittedName>
        <fullName evidence="15">TonB-dependent receptor</fullName>
    </submittedName>
</protein>
<dbReference type="Gene3D" id="2.60.40.1120">
    <property type="entry name" value="Carboxypeptidase-like, regulatory domain"/>
    <property type="match status" value="1"/>
</dbReference>
<dbReference type="STRING" id="1435349.PW52_00095"/>
<keyword evidence="4 10" id="KW-0812">Transmembrane</keyword>
<evidence type="ECO:0000256" key="8">
    <source>
        <dbReference type="ARBA" id="ARBA00023170"/>
    </source>
</evidence>
<feature type="domain" description="TonB-dependent receptor-like beta-barrel" evidence="13">
    <location>
        <begin position="355"/>
        <end position="826"/>
    </location>
</feature>
<keyword evidence="9 10" id="KW-0998">Cell outer membrane</keyword>
<dbReference type="EMBL" id="JTDW01000001">
    <property type="protein sequence ID" value="KJD36901.1"/>
    <property type="molecule type" value="Genomic_DNA"/>
</dbReference>
<dbReference type="InterPro" id="IPR039426">
    <property type="entry name" value="TonB-dep_rcpt-like"/>
</dbReference>
<feature type="chain" id="PRO_5002325589" evidence="12">
    <location>
        <begin position="23"/>
        <end position="862"/>
    </location>
</feature>
<comment type="subcellular location">
    <subcellularLocation>
        <location evidence="1 10">Cell outer membrane</location>
        <topology evidence="1 10">Multi-pass membrane protein</topology>
    </subcellularLocation>
</comment>
<dbReference type="Pfam" id="PF00593">
    <property type="entry name" value="TonB_dep_Rec_b-barrel"/>
    <property type="match status" value="1"/>
</dbReference>
<dbReference type="InterPro" id="IPR036942">
    <property type="entry name" value="Beta-barrel_TonB_sf"/>
</dbReference>
<evidence type="ECO:0000256" key="5">
    <source>
        <dbReference type="ARBA" id="ARBA00022729"/>
    </source>
</evidence>
<evidence type="ECO:0000256" key="3">
    <source>
        <dbReference type="ARBA" id="ARBA00022452"/>
    </source>
</evidence>
<dbReference type="SUPFAM" id="SSF49464">
    <property type="entry name" value="Carboxypeptidase regulatory domain-like"/>
    <property type="match status" value="1"/>
</dbReference>
<sequence>MRKFTQNLLIAVALLFGAVVMAQSTITGTVLEAGTDIPLPGANVIEKGTTNGVVTDFDGNFSIKTNGSSGELVISYVGYTTKTVAYTNGALGNIYLESSQVGLEEVQIIASVAVDRKTPVAVSTVKAADIELKLGSQEFPEILNSTPGIYTTKAGGGYGDASVRIRGFQSENVAVMINGIPVNDMENGAVYWSNWAGLGDVTSSMQVQRGLGASKVAVPSIGGTINVITKTSDVEQGGNVFTSVGNDGYQKYGFTYSTGLSEKGFAATVNAARTQGDGYVDGTEFSGVSYFLNLTQEINDQHELSFTLFGATQRHGQRQNRQSLATFRENERGRKYNADWGYKNGQVTHQEDNFYNKPNMSLNHYWDLNEKTTLSTVAYASIGSGGGGGYFSNDSSNVDLTTDETADEPAGYSDYRIGQYGPIDFDRIVDENIEQGANGSSYVLRASINSHNWYGVLSTLKTDITDDLVFLGGLDFRNYKGIHYTELTDLLGGQYWSDVNSDGENNNVNASTPISKVGDKISYNNDGLVGWFGLFGQLEYDVNEDFNTYLSLAASNTGYKRVDYFNYLDSDPLQETDRYNFIGYSVKGGGNYRLDNNHNVFVNVGYFEKAPDFDAVFQNFDNEHINEDAENQKILSFELGYGYRSEKLSANVNLYRTTWKDRTETVSFTQPDGSNAFANILGVNAIHQGLEIDFKYKATDKLNITGMASFGDWRWDSNVTGVQILDDAQEVVETVDLYIKDLKVGDAAQTTLALGANYSVGPKTKLIVDYNYFGNLYADFNPSDRDDETIPQAFKLPDYGLFDAIVTHSFDFGFFDATLTARMNNILDTEYFTDAFDAEDASGVSGFYGFGRTFTLGAKLKF</sequence>
<feature type="domain" description="TonB-dependent receptor plug" evidence="14">
    <location>
        <begin position="116"/>
        <end position="223"/>
    </location>
</feature>
<keyword evidence="3 10" id="KW-1134">Transmembrane beta strand</keyword>
<dbReference type="GO" id="GO:0044718">
    <property type="term" value="P:siderophore transmembrane transport"/>
    <property type="evidence" value="ECO:0007669"/>
    <property type="project" value="TreeGrafter"/>
</dbReference>
<gene>
    <name evidence="15" type="ORF">PW52_00095</name>
</gene>
<dbReference type="AlphaFoldDB" id="A0A0D7WCR2"/>
<keyword evidence="5 12" id="KW-0732">Signal</keyword>